<evidence type="ECO:0000313" key="3">
    <source>
        <dbReference type="Proteomes" id="UP000298652"/>
    </source>
</evidence>
<name>A0A4U6VV38_SETVI</name>
<evidence type="ECO:0008006" key="4">
    <source>
        <dbReference type="Google" id="ProtNLM"/>
    </source>
</evidence>
<feature type="chain" id="PRO_5020848620" description="Secreted protein" evidence="1">
    <location>
        <begin position="23"/>
        <end position="72"/>
    </location>
</feature>
<feature type="signal peptide" evidence="1">
    <location>
        <begin position="1"/>
        <end position="22"/>
    </location>
</feature>
<dbReference type="Proteomes" id="UP000298652">
    <property type="component" value="Chromosome 2"/>
</dbReference>
<protein>
    <recommendedName>
        <fullName evidence="4">Secreted protein</fullName>
    </recommendedName>
</protein>
<gene>
    <name evidence="2" type="ORF">SEVIR_2G221266v2</name>
</gene>
<reference evidence="2" key="1">
    <citation type="submission" date="2019-03" db="EMBL/GenBank/DDBJ databases">
        <title>WGS assembly of Setaria viridis.</title>
        <authorList>
            <person name="Huang P."/>
            <person name="Jenkins J."/>
            <person name="Grimwood J."/>
            <person name="Barry K."/>
            <person name="Healey A."/>
            <person name="Mamidi S."/>
            <person name="Sreedasyam A."/>
            <person name="Shu S."/>
            <person name="Feldman M."/>
            <person name="Wu J."/>
            <person name="Yu Y."/>
            <person name="Chen C."/>
            <person name="Johnson J."/>
            <person name="Rokhsar D."/>
            <person name="Baxter I."/>
            <person name="Schmutz J."/>
            <person name="Brutnell T."/>
            <person name="Kellogg E."/>
        </authorList>
    </citation>
    <scope>NUCLEOTIDE SEQUENCE [LARGE SCALE GENOMIC DNA]</scope>
</reference>
<dbReference type="AlphaFoldDB" id="A0A4U6VV38"/>
<sequence length="72" mass="8041">MATKLLAHLCTVALPPLSIISSANVSSQLAFLDVFGLRNEVIHSLLIPHFFFSSLRSRNVLIHHCLILYKLV</sequence>
<accession>A0A4U6VV38</accession>
<keyword evidence="3" id="KW-1185">Reference proteome</keyword>
<organism evidence="2 3">
    <name type="scientific">Setaria viridis</name>
    <name type="common">Green bristlegrass</name>
    <name type="synonym">Setaria italica subsp. viridis</name>
    <dbReference type="NCBI Taxonomy" id="4556"/>
    <lineage>
        <taxon>Eukaryota</taxon>
        <taxon>Viridiplantae</taxon>
        <taxon>Streptophyta</taxon>
        <taxon>Embryophyta</taxon>
        <taxon>Tracheophyta</taxon>
        <taxon>Spermatophyta</taxon>
        <taxon>Magnoliopsida</taxon>
        <taxon>Liliopsida</taxon>
        <taxon>Poales</taxon>
        <taxon>Poaceae</taxon>
        <taxon>PACMAD clade</taxon>
        <taxon>Panicoideae</taxon>
        <taxon>Panicodae</taxon>
        <taxon>Paniceae</taxon>
        <taxon>Cenchrinae</taxon>
        <taxon>Setaria</taxon>
    </lineage>
</organism>
<evidence type="ECO:0000256" key="1">
    <source>
        <dbReference type="SAM" id="SignalP"/>
    </source>
</evidence>
<dbReference type="Gramene" id="TKW33252">
    <property type="protein sequence ID" value="TKW33252"/>
    <property type="gene ID" value="SEVIR_2G221266v2"/>
</dbReference>
<evidence type="ECO:0000313" key="2">
    <source>
        <dbReference type="EMBL" id="TKW33252.1"/>
    </source>
</evidence>
<proteinExistence type="predicted"/>
<keyword evidence="1" id="KW-0732">Signal</keyword>
<dbReference type="EMBL" id="CM016553">
    <property type="protein sequence ID" value="TKW33252.1"/>
    <property type="molecule type" value="Genomic_DNA"/>
</dbReference>